<dbReference type="InterPro" id="IPR044515">
    <property type="entry name" value="ABTB1"/>
</dbReference>
<dbReference type="InterPro" id="IPR011333">
    <property type="entry name" value="SKP1/BTB/POZ_sf"/>
</dbReference>
<keyword evidence="7" id="KW-1185">Reference proteome</keyword>
<dbReference type="PROSITE" id="PS50088">
    <property type="entry name" value="ANK_REPEAT"/>
    <property type="match status" value="1"/>
</dbReference>
<dbReference type="PANTHER" id="PTHR46231">
    <property type="entry name" value="ANKYRIN REPEAT AND BTB/POZ DOMAIN-CONTAINING PROTEIN 1"/>
    <property type="match status" value="1"/>
</dbReference>
<accession>A0AAJ0BIL7</accession>
<dbReference type="SUPFAM" id="SSF54695">
    <property type="entry name" value="POZ domain"/>
    <property type="match status" value="2"/>
</dbReference>
<dbReference type="PROSITE" id="PS50297">
    <property type="entry name" value="ANK_REP_REGION"/>
    <property type="match status" value="1"/>
</dbReference>
<proteinExistence type="predicted"/>
<dbReference type="Pfam" id="PF13637">
    <property type="entry name" value="Ank_4"/>
    <property type="match status" value="1"/>
</dbReference>
<dbReference type="SMART" id="SM00225">
    <property type="entry name" value="BTB"/>
    <property type="match status" value="2"/>
</dbReference>
<evidence type="ECO:0000259" key="5">
    <source>
        <dbReference type="PROSITE" id="PS50097"/>
    </source>
</evidence>
<evidence type="ECO:0000313" key="6">
    <source>
        <dbReference type="EMBL" id="KAK1758635.1"/>
    </source>
</evidence>
<dbReference type="PANTHER" id="PTHR46231:SF1">
    <property type="entry name" value="ANKYRIN REPEAT AND BTB_POZ DOMAIN-CONTAINING PROTEIN 1"/>
    <property type="match status" value="1"/>
</dbReference>
<evidence type="ECO:0000256" key="4">
    <source>
        <dbReference type="SAM" id="MobiDB-lite"/>
    </source>
</evidence>
<feature type="region of interest" description="Disordered" evidence="4">
    <location>
        <begin position="308"/>
        <end position="342"/>
    </location>
</feature>
<feature type="region of interest" description="Disordered" evidence="4">
    <location>
        <begin position="434"/>
        <end position="469"/>
    </location>
</feature>
<dbReference type="SMART" id="SM00248">
    <property type="entry name" value="ANK"/>
    <property type="match status" value="2"/>
</dbReference>
<dbReference type="InterPro" id="IPR002110">
    <property type="entry name" value="Ankyrin_rpt"/>
</dbReference>
<dbReference type="CDD" id="cd18186">
    <property type="entry name" value="BTB_POZ_ZBTB_KLHL-like"/>
    <property type="match status" value="1"/>
</dbReference>
<feature type="region of interest" description="Disordered" evidence="4">
    <location>
        <begin position="580"/>
        <end position="602"/>
    </location>
</feature>
<dbReference type="EMBL" id="MU839829">
    <property type="protein sequence ID" value="KAK1758635.1"/>
    <property type="molecule type" value="Genomic_DNA"/>
</dbReference>
<protein>
    <submittedName>
        <fullName evidence="6">BTB/POZ domain-containing protein 3</fullName>
    </submittedName>
</protein>
<dbReference type="GO" id="GO:0005737">
    <property type="term" value="C:cytoplasm"/>
    <property type="evidence" value="ECO:0007669"/>
    <property type="project" value="TreeGrafter"/>
</dbReference>
<feature type="repeat" description="ANK" evidence="3">
    <location>
        <begin position="69"/>
        <end position="94"/>
    </location>
</feature>
<dbReference type="CDD" id="cd18497">
    <property type="entry name" value="BACK_ABTB1_BPOZ"/>
    <property type="match status" value="1"/>
</dbReference>
<evidence type="ECO:0000256" key="1">
    <source>
        <dbReference type="ARBA" id="ARBA00022737"/>
    </source>
</evidence>
<evidence type="ECO:0000256" key="2">
    <source>
        <dbReference type="ARBA" id="ARBA00023043"/>
    </source>
</evidence>
<feature type="compositionally biased region" description="Acidic residues" evidence="4">
    <location>
        <begin position="309"/>
        <end position="319"/>
    </location>
</feature>
<feature type="domain" description="BTB" evidence="5">
    <location>
        <begin position="347"/>
        <end position="405"/>
    </location>
</feature>
<evidence type="ECO:0000313" key="7">
    <source>
        <dbReference type="Proteomes" id="UP001239445"/>
    </source>
</evidence>
<dbReference type="AlphaFoldDB" id="A0AAJ0BIL7"/>
<dbReference type="Proteomes" id="UP001239445">
    <property type="component" value="Unassembled WGS sequence"/>
</dbReference>
<dbReference type="InterPro" id="IPR036770">
    <property type="entry name" value="Ankyrin_rpt-contain_sf"/>
</dbReference>
<keyword evidence="1" id="KW-0677">Repeat</keyword>
<gene>
    <name evidence="6" type="ORF">QBC47DRAFT_375313</name>
</gene>
<dbReference type="GO" id="GO:0000151">
    <property type="term" value="C:ubiquitin ligase complex"/>
    <property type="evidence" value="ECO:0007669"/>
    <property type="project" value="TreeGrafter"/>
</dbReference>
<reference evidence="6" key="1">
    <citation type="submission" date="2023-06" db="EMBL/GenBank/DDBJ databases">
        <title>Genome-scale phylogeny and comparative genomics of the fungal order Sordariales.</title>
        <authorList>
            <consortium name="Lawrence Berkeley National Laboratory"/>
            <person name="Hensen N."/>
            <person name="Bonometti L."/>
            <person name="Westerberg I."/>
            <person name="Brannstrom I.O."/>
            <person name="Guillou S."/>
            <person name="Cros-Aarteil S."/>
            <person name="Calhoun S."/>
            <person name="Haridas S."/>
            <person name="Kuo A."/>
            <person name="Mondo S."/>
            <person name="Pangilinan J."/>
            <person name="Riley R."/>
            <person name="Labutti K."/>
            <person name="Andreopoulos B."/>
            <person name="Lipzen A."/>
            <person name="Chen C."/>
            <person name="Yanf M."/>
            <person name="Daum C."/>
            <person name="Ng V."/>
            <person name="Clum A."/>
            <person name="Steindorff A."/>
            <person name="Ohm R."/>
            <person name="Martin F."/>
            <person name="Silar P."/>
            <person name="Natvig D."/>
            <person name="Lalanne C."/>
            <person name="Gautier V."/>
            <person name="Ament-Velasquez S.L."/>
            <person name="Kruys A."/>
            <person name="Hutchinson M.I."/>
            <person name="Powell A.J."/>
            <person name="Barry K."/>
            <person name="Miller A.N."/>
            <person name="Grigoriev I.V."/>
            <person name="Debuchy R."/>
            <person name="Gladieux P."/>
            <person name="Thoren M.H."/>
            <person name="Johannesson H."/>
        </authorList>
    </citation>
    <scope>NUCLEOTIDE SEQUENCE</scope>
    <source>
        <strain evidence="6">PSN4</strain>
    </source>
</reference>
<name>A0AAJ0BIL7_9PEZI</name>
<organism evidence="6 7">
    <name type="scientific">Echria macrotheca</name>
    <dbReference type="NCBI Taxonomy" id="438768"/>
    <lineage>
        <taxon>Eukaryota</taxon>
        <taxon>Fungi</taxon>
        <taxon>Dikarya</taxon>
        <taxon>Ascomycota</taxon>
        <taxon>Pezizomycotina</taxon>
        <taxon>Sordariomycetes</taxon>
        <taxon>Sordariomycetidae</taxon>
        <taxon>Sordariales</taxon>
        <taxon>Schizotheciaceae</taxon>
        <taxon>Echria</taxon>
    </lineage>
</organism>
<dbReference type="InterPro" id="IPR000210">
    <property type="entry name" value="BTB/POZ_dom"/>
</dbReference>
<dbReference type="Pfam" id="PF00651">
    <property type="entry name" value="BTB"/>
    <property type="match status" value="2"/>
</dbReference>
<evidence type="ECO:0000256" key="3">
    <source>
        <dbReference type="PROSITE-ProRule" id="PRU00023"/>
    </source>
</evidence>
<feature type="compositionally biased region" description="Low complexity" evidence="4">
    <location>
        <begin position="434"/>
        <end position="445"/>
    </location>
</feature>
<feature type="compositionally biased region" description="Low complexity" evidence="4">
    <location>
        <begin position="580"/>
        <end position="590"/>
    </location>
</feature>
<dbReference type="PROSITE" id="PS50097">
    <property type="entry name" value="BTB"/>
    <property type="match status" value="2"/>
</dbReference>
<sequence>MDRIYRKHELEAKLKDDHQLISTGVLRNEHPLDTSQQFKDFIYACRLGDLRKCQEMISSGVSINAKDEFDYTPLIIASLCGHYELVQLLLEQGAIAHPDSFERERAVYNALNSKIRNLLLSYDYDKTADPLQPWSSHITSLLVRDTPKTSDVTLRCAAESFHLHKFLLSARSPYFRKKFDDRETLRLPHAIPVEAYRVVLRYLYLGDLPKDLVSPQSEVTEAEVFEGIEKLCKVLQIDKLWDALLSTDRRLARQRQQDEVQRAQGQVEALFEETVIKYKIVVDSRRADDIKWPHDNAIFASCLLRADEPEGEDDDDPDQETPSIPIGPGGGSPAQNGKKKPRRSVLYPVHRPFLIRSPYFETMFSSEFKEAKEAEHLHIIKMDCTPEVLEIILRFLYTEKSNCPLEHALELLYAADMLLLDKLKTKAAVTISTLGSGNSGSNKNTTGGGGPNANGNSTTSNDTSRLSRNETDVEPIDVYEVIHAAWDLGVQRLEEFAARYLASRLEDFIDDDDFAELIRESASRIKDRHETDTIELLDDIRYYLSERFRFRFEGDGMEEMLGEEVDGDGGAEAVEGLLASSSSRDTTTTTEPGERRKDEGDGQQEVLRTLDGEVVEDEFDRDLINYQSLLLKIDRMLERLKLDA</sequence>
<dbReference type="FunFam" id="1.25.40.20:FF:000248">
    <property type="entry name" value="Ankyrin repeat and BTB/POZ domain protein"/>
    <property type="match status" value="1"/>
</dbReference>
<dbReference type="Gene3D" id="1.25.40.20">
    <property type="entry name" value="Ankyrin repeat-containing domain"/>
    <property type="match status" value="1"/>
</dbReference>
<keyword evidence="2 3" id="KW-0040">ANK repeat</keyword>
<dbReference type="Gene3D" id="3.30.710.10">
    <property type="entry name" value="Potassium Channel Kv1.1, Chain A"/>
    <property type="match status" value="2"/>
</dbReference>
<feature type="domain" description="BTB" evidence="5">
    <location>
        <begin position="150"/>
        <end position="212"/>
    </location>
</feature>
<comment type="caution">
    <text evidence="6">The sequence shown here is derived from an EMBL/GenBank/DDBJ whole genome shotgun (WGS) entry which is preliminary data.</text>
</comment>
<dbReference type="SUPFAM" id="SSF48403">
    <property type="entry name" value="Ankyrin repeat"/>
    <property type="match status" value="1"/>
</dbReference>